<name>A0AAN8MYV5_9PEZI</name>
<sequence length="440" mass="51244">MFFEFLKSQDRLEYIQLSTKNFRNTPGFEHHVIVPTLRFLKSIKIDLDFMLSSDDTLFPRAMIKSWILSSAKTLKHFRLEDQGSHLAVGGNRDLREFDWSEELLKEAADENNKIQYPRLPNLNGFEISSRLQLRRYLPKLELLFDYTILTSFRLDGHLERCPETCELLAKVVSKFENLQSLRLENTHHFKDGLVIQSAPPLRKLVYDNGQYGGDLPDYECFLRHKDTLRHLHLLNADPITIEYLNDVLEIWSWPCLETLIVLSENAAYTPEGYTKPLKLPASLKALHTLQTKLIDCDDPNSPHPDYFPYSCQYADKPSTEWINWWKNYFLSELPALQFPTIDTIPVGNGREGSNSTLQHANRPIRRRPSLRALLLGDVRRSGWAPFHFRAVYGEDDKICRWEGVAIEDIVARDPDLAILEKMDWGKAQWGRSIDVRGKWW</sequence>
<organism evidence="1 2">
    <name type="scientific">Arthrobotrys conoides</name>
    <dbReference type="NCBI Taxonomy" id="74498"/>
    <lineage>
        <taxon>Eukaryota</taxon>
        <taxon>Fungi</taxon>
        <taxon>Dikarya</taxon>
        <taxon>Ascomycota</taxon>
        <taxon>Pezizomycotina</taxon>
        <taxon>Orbiliomycetes</taxon>
        <taxon>Orbiliales</taxon>
        <taxon>Orbiliaceae</taxon>
        <taxon>Arthrobotrys</taxon>
    </lineage>
</organism>
<reference evidence="1 2" key="1">
    <citation type="submission" date="2019-10" db="EMBL/GenBank/DDBJ databases">
        <authorList>
            <person name="Palmer J.M."/>
        </authorList>
    </citation>
    <scope>NUCLEOTIDE SEQUENCE [LARGE SCALE GENOMIC DNA]</scope>
    <source>
        <strain evidence="1 2">TWF506</strain>
    </source>
</reference>
<dbReference type="SUPFAM" id="SSF52047">
    <property type="entry name" value="RNI-like"/>
    <property type="match status" value="1"/>
</dbReference>
<dbReference type="Gene3D" id="3.80.10.10">
    <property type="entry name" value="Ribonuclease Inhibitor"/>
    <property type="match status" value="1"/>
</dbReference>
<accession>A0AAN8MYV5</accession>
<comment type="caution">
    <text evidence="1">The sequence shown here is derived from an EMBL/GenBank/DDBJ whole genome shotgun (WGS) entry which is preliminary data.</text>
</comment>
<proteinExistence type="predicted"/>
<evidence type="ECO:0000313" key="2">
    <source>
        <dbReference type="Proteomes" id="UP001307849"/>
    </source>
</evidence>
<dbReference type="AlphaFoldDB" id="A0AAN8MYV5"/>
<dbReference type="InterPro" id="IPR032675">
    <property type="entry name" value="LRR_dom_sf"/>
</dbReference>
<protein>
    <submittedName>
        <fullName evidence="1">Uncharacterized protein</fullName>
    </submittedName>
</protein>
<evidence type="ECO:0000313" key="1">
    <source>
        <dbReference type="EMBL" id="KAK6502641.1"/>
    </source>
</evidence>
<keyword evidence="2" id="KW-1185">Reference proteome</keyword>
<gene>
    <name evidence="1" type="ORF">TWF506_003221</name>
</gene>
<dbReference type="Proteomes" id="UP001307849">
    <property type="component" value="Unassembled WGS sequence"/>
</dbReference>
<dbReference type="EMBL" id="JAVHJM010000011">
    <property type="protein sequence ID" value="KAK6502641.1"/>
    <property type="molecule type" value="Genomic_DNA"/>
</dbReference>